<dbReference type="InterPro" id="IPR017972">
    <property type="entry name" value="Cyt_P450_CS"/>
</dbReference>
<protein>
    <recommendedName>
        <fullName evidence="12">Cytochrome P450 302a1, mitochondrial</fullName>
    </recommendedName>
</protein>
<comment type="similarity">
    <text evidence="2 9">Belongs to the cytochrome P450 family.</text>
</comment>
<gene>
    <name evidence="10" type="ORF">O3M35_011058</name>
</gene>
<keyword evidence="11" id="KW-1185">Reference proteome</keyword>
<dbReference type="InterPro" id="IPR002401">
    <property type="entry name" value="Cyt_P450_E_grp-I"/>
</dbReference>
<evidence type="ECO:0000256" key="3">
    <source>
        <dbReference type="ARBA" id="ARBA00022617"/>
    </source>
</evidence>
<dbReference type="PANTHER" id="PTHR24279">
    <property type="entry name" value="CYTOCHROME P450"/>
    <property type="match status" value="1"/>
</dbReference>
<evidence type="ECO:0000256" key="5">
    <source>
        <dbReference type="ARBA" id="ARBA00023002"/>
    </source>
</evidence>
<dbReference type="GO" id="GO:0004497">
    <property type="term" value="F:monooxygenase activity"/>
    <property type="evidence" value="ECO:0007669"/>
    <property type="project" value="UniProtKB-KW"/>
</dbReference>
<reference evidence="10 11" key="1">
    <citation type="submission" date="2022-12" db="EMBL/GenBank/DDBJ databases">
        <title>Chromosome-level genome assembly of true bugs.</title>
        <authorList>
            <person name="Ma L."/>
            <person name="Li H."/>
        </authorList>
    </citation>
    <scope>NUCLEOTIDE SEQUENCE [LARGE SCALE GENOMIC DNA]</scope>
    <source>
        <strain evidence="10">Lab_2022b</strain>
    </source>
</reference>
<evidence type="ECO:0000313" key="10">
    <source>
        <dbReference type="EMBL" id="KAK9502255.1"/>
    </source>
</evidence>
<comment type="cofactor">
    <cofactor evidence="1 8">
        <name>heme</name>
        <dbReference type="ChEBI" id="CHEBI:30413"/>
    </cofactor>
</comment>
<evidence type="ECO:0000256" key="8">
    <source>
        <dbReference type="PIRSR" id="PIRSR602401-1"/>
    </source>
</evidence>
<proteinExistence type="inferred from homology"/>
<evidence type="ECO:0000256" key="2">
    <source>
        <dbReference type="ARBA" id="ARBA00010617"/>
    </source>
</evidence>
<dbReference type="PRINTS" id="PR00463">
    <property type="entry name" value="EP450I"/>
</dbReference>
<keyword evidence="6 8" id="KW-0408">Iron</keyword>
<feature type="binding site" description="axial binding residue" evidence="8">
    <location>
        <position position="302"/>
    </location>
    <ligand>
        <name>heme</name>
        <dbReference type="ChEBI" id="CHEBI:30413"/>
    </ligand>
    <ligandPart>
        <name>Fe</name>
        <dbReference type="ChEBI" id="CHEBI:18248"/>
    </ligandPart>
</feature>
<dbReference type="PROSITE" id="PS00086">
    <property type="entry name" value="CYTOCHROME_P450"/>
    <property type="match status" value="1"/>
</dbReference>
<evidence type="ECO:0000256" key="7">
    <source>
        <dbReference type="ARBA" id="ARBA00023033"/>
    </source>
</evidence>
<evidence type="ECO:0000256" key="4">
    <source>
        <dbReference type="ARBA" id="ARBA00022723"/>
    </source>
</evidence>
<dbReference type="Gene3D" id="1.10.630.10">
    <property type="entry name" value="Cytochrome P450"/>
    <property type="match status" value="1"/>
</dbReference>
<dbReference type="PANTHER" id="PTHR24279:SF120">
    <property type="entry name" value="CYTOCHROME P450"/>
    <property type="match status" value="1"/>
</dbReference>
<accession>A0AAW1CXI6</accession>
<dbReference type="GO" id="GO:0020037">
    <property type="term" value="F:heme binding"/>
    <property type="evidence" value="ECO:0007669"/>
    <property type="project" value="InterPro"/>
</dbReference>
<dbReference type="GO" id="GO:0005506">
    <property type="term" value="F:iron ion binding"/>
    <property type="evidence" value="ECO:0007669"/>
    <property type="project" value="InterPro"/>
</dbReference>
<organism evidence="10 11">
    <name type="scientific">Rhynocoris fuscipes</name>
    <dbReference type="NCBI Taxonomy" id="488301"/>
    <lineage>
        <taxon>Eukaryota</taxon>
        <taxon>Metazoa</taxon>
        <taxon>Ecdysozoa</taxon>
        <taxon>Arthropoda</taxon>
        <taxon>Hexapoda</taxon>
        <taxon>Insecta</taxon>
        <taxon>Pterygota</taxon>
        <taxon>Neoptera</taxon>
        <taxon>Paraneoptera</taxon>
        <taxon>Hemiptera</taxon>
        <taxon>Heteroptera</taxon>
        <taxon>Panheteroptera</taxon>
        <taxon>Cimicomorpha</taxon>
        <taxon>Reduviidae</taxon>
        <taxon>Harpactorinae</taxon>
        <taxon>Harpactorini</taxon>
        <taxon>Rhynocoris</taxon>
    </lineage>
</organism>
<dbReference type="EMBL" id="JAPXFL010000008">
    <property type="protein sequence ID" value="KAK9502255.1"/>
    <property type="molecule type" value="Genomic_DNA"/>
</dbReference>
<name>A0AAW1CXI6_9HEMI</name>
<dbReference type="AlphaFoldDB" id="A0AAW1CXI6"/>
<dbReference type="Proteomes" id="UP001461498">
    <property type="component" value="Unassembled WGS sequence"/>
</dbReference>
<evidence type="ECO:0000256" key="6">
    <source>
        <dbReference type="ARBA" id="ARBA00023004"/>
    </source>
</evidence>
<evidence type="ECO:0000313" key="11">
    <source>
        <dbReference type="Proteomes" id="UP001461498"/>
    </source>
</evidence>
<evidence type="ECO:0000256" key="1">
    <source>
        <dbReference type="ARBA" id="ARBA00001971"/>
    </source>
</evidence>
<dbReference type="SUPFAM" id="SSF48264">
    <property type="entry name" value="Cytochrome P450"/>
    <property type="match status" value="1"/>
</dbReference>
<evidence type="ECO:0008006" key="12">
    <source>
        <dbReference type="Google" id="ProtNLM"/>
    </source>
</evidence>
<dbReference type="InterPro" id="IPR001128">
    <property type="entry name" value="Cyt_P450"/>
</dbReference>
<keyword evidence="7 9" id="KW-0503">Monooxygenase</keyword>
<dbReference type="InterPro" id="IPR036396">
    <property type="entry name" value="Cyt_P450_sf"/>
</dbReference>
<evidence type="ECO:0000256" key="9">
    <source>
        <dbReference type="RuleBase" id="RU000461"/>
    </source>
</evidence>
<dbReference type="Pfam" id="PF00067">
    <property type="entry name" value="p450"/>
    <property type="match status" value="1"/>
</dbReference>
<keyword evidence="4 8" id="KW-0479">Metal-binding</keyword>
<comment type="caution">
    <text evidence="10">The sequence shown here is derived from an EMBL/GenBank/DDBJ whole genome shotgun (WGS) entry which is preliminary data.</text>
</comment>
<dbReference type="InterPro" id="IPR050479">
    <property type="entry name" value="CYP11_CYP27_families"/>
</dbReference>
<dbReference type="GO" id="GO:0016705">
    <property type="term" value="F:oxidoreductase activity, acting on paired donors, with incorporation or reduction of molecular oxygen"/>
    <property type="evidence" value="ECO:0007669"/>
    <property type="project" value="InterPro"/>
</dbReference>
<dbReference type="PRINTS" id="PR00385">
    <property type="entry name" value="P450"/>
</dbReference>
<keyword evidence="5 9" id="KW-0560">Oxidoreductase</keyword>
<sequence length="353" mass="40192">MVYNGNEWWRLRSTFQKSLTKVQDVRLFLPSTDIIVNEFLSSFIGNGVLINDFLPTISRLNLELTWAALFGKRLGCFHSDQLNKDSIFGRKCLKTPTYKRLEKCLNFIGKVVDDQLNKEINSTEGNVIKNNEEVYSLINNYLKCQDVDLKDIRAMAEDLILGGIDTTSYTACFLIYHLANNKTVQKLLKEEALKLLPNIDSPVTSSVLNDAIYARAILKETFRLNPVATGISRNLDKDTVFSGYLVPKGTLVITQNLVACRLEKNFTDAEKFLPERWIRGSEVNNKVSPYLVLPFSHGTRTCIARRLAEQNLLTFLLKVGRNYSLDWMGKELGIVTPLICKPDSYVSVAFERW</sequence>
<keyword evidence="3 8" id="KW-0349">Heme</keyword>